<dbReference type="Gene3D" id="1.20.1600.10">
    <property type="entry name" value="Outer membrane efflux proteins (OEP)"/>
    <property type="match status" value="1"/>
</dbReference>
<protein>
    <submittedName>
        <fullName evidence="5">Efflux transporter outer membrane subunit</fullName>
    </submittedName>
</protein>
<keyword evidence="3" id="KW-0564">Palmitate</keyword>
<keyword evidence="3" id="KW-0812">Transmembrane</keyword>
<accession>A0A6V9XPT5</accession>
<keyword evidence="3" id="KW-0472">Membrane</keyword>
<organism evidence="5">
    <name type="scientific">Salmonella enterica subsp. enterica serovar Decatur</name>
    <dbReference type="NCBI Taxonomy" id="1128761"/>
    <lineage>
        <taxon>Bacteria</taxon>
        <taxon>Pseudomonadati</taxon>
        <taxon>Pseudomonadota</taxon>
        <taxon>Gammaproteobacteria</taxon>
        <taxon>Enterobacterales</taxon>
        <taxon>Enterobacteriaceae</taxon>
        <taxon>Salmonella</taxon>
    </lineage>
</organism>
<dbReference type="Pfam" id="PF02321">
    <property type="entry name" value="OEP"/>
    <property type="match status" value="2"/>
</dbReference>
<evidence type="ECO:0000256" key="4">
    <source>
        <dbReference type="SAM" id="Coils"/>
    </source>
</evidence>
<dbReference type="GO" id="GO:0009279">
    <property type="term" value="C:cell outer membrane"/>
    <property type="evidence" value="ECO:0007669"/>
    <property type="project" value="UniProtKB-SubCell"/>
</dbReference>
<dbReference type="SUPFAM" id="SSF56954">
    <property type="entry name" value="Outer membrane efflux proteins (OEP)"/>
    <property type="match status" value="1"/>
</dbReference>
<sequence length="461" mass="50754">MFKLKQLVVSTVLILTGCVSLVPEYERPALPVPQQFSLSRNSLVPASAGYQDTGWKTFFVDPQARRFIAEALRNNPDLKMAILKVQEARAQYNVTDADRYPQLNASSDASYQGGIKGSSATTKEYAAGLDLSFDLDFFGKLKNMSEADRQNYFASQEAQRNVHILLISNVSQSYYNQQLALAQLKIARETLQNYQQSYAFVEQQLVTGSTTVLALEQARGVIESTRAEIASREGQLAQANNALQLLLGIYNSLPAVRTDEAADLNPVKLPPNLSSVVLLQRPDIMEAEHQLKAADANIGAARAAFFPSINLTSGLSASSSDLSNLFTPGSGMWNFVPKIELPIFNAGRNQANLTLAKVRQQQSVVNYEQKIQSAFKDVSDALSLRDSICGQISAQERYLDSLKITLLRARGLYSNGAVSYIEVLDAERSLFATQQALLELKYSQQVNEIKLFTSLGGGWVE</sequence>
<reference evidence="5" key="2">
    <citation type="submission" date="2019-10" db="EMBL/GenBank/DDBJ databases">
        <authorList>
            <consortium name="NCBI Pathogen Detection Project"/>
        </authorList>
    </citation>
    <scope>NUCLEOTIDE SEQUENCE</scope>
    <source>
        <strain evidence="5">IP 631 K</strain>
    </source>
</reference>
<dbReference type="NCBIfam" id="NF007347">
    <property type="entry name" value="PRK09837.1"/>
    <property type="match status" value="1"/>
</dbReference>
<reference evidence="5" key="1">
    <citation type="journal article" date="2018" name="Genome Biol.">
        <title>SKESA: strategic k-mer extension for scrupulous assemblies.</title>
        <authorList>
            <person name="Souvorov A."/>
            <person name="Agarwala R."/>
            <person name="Lipman D.J."/>
        </authorList>
    </citation>
    <scope>NUCLEOTIDE SEQUENCE</scope>
    <source>
        <strain evidence="5">IP 631 K</strain>
    </source>
</reference>
<gene>
    <name evidence="5" type="ORF">GDM61_12135</name>
</gene>
<dbReference type="PANTHER" id="PTHR30203:SF32">
    <property type="entry name" value="CATION EFFLUX SYSTEM PROTEIN CUSC"/>
    <property type="match status" value="1"/>
</dbReference>
<keyword evidence="3" id="KW-1134">Transmembrane beta strand</keyword>
<keyword evidence="4" id="KW-0175">Coiled coil</keyword>
<evidence type="ECO:0000256" key="3">
    <source>
        <dbReference type="RuleBase" id="RU362097"/>
    </source>
</evidence>
<dbReference type="NCBIfam" id="TIGR01845">
    <property type="entry name" value="outer_NodT"/>
    <property type="match status" value="1"/>
</dbReference>
<evidence type="ECO:0000313" key="5">
    <source>
        <dbReference type="EMBL" id="HAA0710679.1"/>
    </source>
</evidence>
<dbReference type="EMBL" id="DAAAIZ010000017">
    <property type="protein sequence ID" value="HAA0710679.1"/>
    <property type="molecule type" value="Genomic_DNA"/>
</dbReference>
<comment type="similarity">
    <text evidence="2 3">Belongs to the outer membrane factor (OMF) (TC 1.B.17) family.</text>
</comment>
<proteinExistence type="inferred from homology"/>
<name>A0A6V9XPT5_SALET</name>
<keyword evidence="3" id="KW-0449">Lipoprotein</keyword>
<dbReference type="InterPro" id="IPR010131">
    <property type="entry name" value="MdtP/NodT-like"/>
</dbReference>
<evidence type="ECO:0000256" key="2">
    <source>
        <dbReference type="ARBA" id="ARBA00007613"/>
    </source>
</evidence>
<dbReference type="AlphaFoldDB" id="A0A6V9XPT5"/>
<dbReference type="InterPro" id="IPR003423">
    <property type="entry name" value="OMP_efflux"/>
</dbReference>
<feature type="coiled-coil region" evidence="4">
    <location>
        <begin position="184"/>
        <end position="242"/>
    </location>
</feature>
<comment type="caution">
    <text evidence="5">The sequence shown here is derived from an EMBL/GenBank/DDBJ whole genome shotgun (WGS) entry which is preliminary data.</text>
</comment>
<dbReference type="Gene3D" id="2.20.200.10">
    <property type="entry name" value="Outer membrane efflux proteins (OEP)"/>
    <property type="match status" value="1"/>
</dbReference>
<dbReference type="PROSITE" id="PS51257">
    <property type="entry name" value="PROKAR_LIPOPROTEIN"/>
    <property type="match status" value="1"/>
</dbReference>
<evidence type="ECO:0000256" key="1">
    <source>
        <dbReference type="ARBA" id="ARBA00004459"/>
    </source>
</evidence>
<dbReference type="GO" id="GO:0015562">
    <property type="term" value="F:efflux transmembrane transporter activity"/>
    <property type="evidence" value="ECO:0007669"/>
    <property type="project" value="InterPro"/>
</dbReference>
<comment type="subcellular location">
    <subcellularLocation>
        <location evidence="1 3">Cell outer membrane</location>
        <topology evidence="1 3">Lipid-anchor</topology>
    </subcellularLocation>
</comment>
<dbReference type="PANTHER" id="PTHR30203">
    <property type="entry name" value="OUTER MEMBRANE CATION EFFLUX PROTEIN"/>
    <property type="match status" value="1"/>
</dbReference>